<organism evidence="2 3">
    <name type="scientific">Actinomadura meridiana</name>
    <dbReference type="NCBI Taxonomy" id="559626"/>
    <lineage>
        <taxon>Bacteria</taxon>
        <taxon>Bacillati</taxon>
        <taxon>Actinomycetota</taxon>
        <taxon>Actinomycetes</taxon>
        <taxon>Streptosporangiales</taxon>
        <taxon>Thermomonosporaceae</taxon>
        <taxon>Actinomadura</taxon>
    </lineage>
</organism>
<reference evidence="3" key="1">
    <citation type="journal article" date="2019" name="Int. J. Syst. Evol. Microbiol.">
        <title>The Global Catalogue of Microorganisms (GCM) 10K type strain sequencing project: providing services to taxonomists for standard genome sequencing and annotation.</title>
        <authorList>
            <consortium name="The Broad Institute Genomics Platform"/>
            <consortium name="The Broad Institute Genome Sequencing Center for Infectious Disease"/>
            <person name="Wu L."/>
            <person name="Ma J."/>
        </authorList>
    </citation>
    <scope>NUCLEOTIDE SEQUENCE [LARGE SCALE GENOMIC DNA]</scope>
    <source>
        <strain evidence="3">JCM 17440</strain>
    </source>
</reference>
<name>A0ABP8CH72_9ACTN</name>
<accession>A0ABP8CH72</accession>
<proteinExistence type="predicted"/>
<dbReference type="EMBL" id="BAABAS010000020">
    <property type="protein sequence ID" value="GAA4239262.1"/>
    <property type="molecule type" value="Genomic_DNA"/>
</dbReference>
<feature type="compositionally biased region" description="Polar residues" evidence="1">
    <location>
        <begin position="1"/>
        <end position="11"/>
    </location>
</feature>
<evidence type="ECO:0000313" key="3">
    <source>
        <dbReference type="Proteomes" id="UP001501710"/>
    </source>
</evidence>
<feature type="region of interest" description="Disordered" evidence="1">
    <location>
        <begin position="1"/>
        <end position="20"/>
    </location>
</feature>
<dbReference type="Proteomes" id="UP001501710">
    <property type="component" value="Unassembled WGS sequence"/>
</dbReference>
<keyword evidence="3" id="KW-1185">Reference proteome</keyword>
<sequence>MSTIATRTNITGEHDRAGAGLGAHDLRGLDAVQAGHANVEQDDVRIVFSNGGDRGGAVARLGHDFDVGLGVQDHREAAADEFLVVRQHHPDHAITAAAG</sequence>
<evidence type="ECO:0000256" key="1">
    <source>
        <dbReference type="SAM" id="MobiDB-lite"/>
    </source>
</evidence>
<comment type="caution">
    <text evidence="2">The sequence shown here is derived from an EMBL/GenBank/DDBJ whole genome shotgun (WGS) entry which is preliminary data.</text>
</comment>
<evidence type="ECO:0000313" key="2">
    <source>
        <dbReference type="EMBL" id="GAA4239262.1"/>
    </source>
</evidence>
<protein>
    <submittedName>
        <fullName evidence="2">Uncharacterized protein</fullName>
    </submittedName>
</protein>
<gene>
    <name evidence="2" type="ORF">GCM10022254_58640</name>
</gene>